<feature type="region of interest" description="Disordered" evidence="3">
    <location>
        <begin position="304"/>
        <end position="581"/>
    </location>
</feature>
<evidence type="ECO:0000313" key="7">
    <source>
        <dbReference type="Proteomes" id="UP001218218"/>
    </source>
</evidence>
<dbReference type="InterPro" id="IPR036028">
    <property type="entry name" value="SH3-like_dom_sf"/>
</dbReference>
<gene>
    <name evidence="6" type="ORF">DFH08DRAFT_779841</name>
</gene>
<feature type="compositionally biased region" description="Basic and acidic residues" evidence="3">
    <location>
        <begin position="482"/>
        <end position="491"/>
    </location>
</feature>
<keyword evidence="7" id="KW-1185">Reference proteome</keyword>
<feature type="compositionally biased region" description="Low complexity" evidence="3">
    <location>
        <begin position="557"/>
        <end position="566"/>
    </location>
</feature>
<proteinExistence type="predicted"/>
<evidence type="ECO:0000259" key="4">
    <source>
        <dbReference type="PROSITE" id="PS50002"/>
    </source>
</evidence>
<dbReference type="GO" id="GO:0051286">
    <property type="term" value="C:cell tip"/>
    <property type="evidence" value="ECO:0007669"/>
    <property type="project" value="TreeGrafter"/>
</dbReference>
<feature type="compositionally biased region" description="Low complexity" evidence="3">
    <location>
        <begin position="428"/>
        <end position="443"/>
    </location>
</feature>
<comment type="caution">
    <text evidence="6">The sequence shown here is derived from an EMBL/GenBank/DDBJ whole genome shotgun (WGS) entry which is preliminary data.</text>
</comment>
<evidence type="ECO:0008006" key="8">
    <source>
        <dbReference type="Google" id="ProtNLM"/>
    </source>
</evidence>
<evidence type="ECO:0000313" key="6">
    <source>
        <dbReference type="EMBL" id="KAJ7346501.1"/>
    </source>
</evidence>
<dbReference type="Proteomes" id="UP001218218">
    <property type="component" value="Unassembled WGS sequence"/>
</dbReference>
<feature type="region of interest" description="Disordered" evidence="3">
    <location>
        <begin position="1164"/>
        <end position="1293"/>
    </location>
</feature>
<dbReference type="InterPro" id="IPR029071">
    <property type="entry name" value="Ubiquitin-like_domsf"/>
</dbReference>
<reference evidence="6" key="1">
    <citation type="submission" date="2023-03" db="EMBL/GenBank/DDBJ databases">
        <title>Massive genome expansion in bonnet fungi (Mycena s.s.) driven by repeated elements and novel gene families across ecological guilds.</title>
        <authorList>
            <consortium name="Lawrence Berkeley National Laboratory"/>
            <person name="Harder C.B."/>
            <person name="Miyauchi S."/>
            <person name="Viragh M."/>
            <person name="Kuo A."/>
            <person name="Thoen E."/>
            <person name="Andreopoulos B."/>
            <person name="Lu D."/>
            <person name="Skrede I."/>
            <person name="Drula E."/>
            <person name="Henrissat B."/>
            <person name="Morin E."/>
            <person name="Kohler A."/>
            <person name="Barry K."/>
            <person name="LaButti K."/>
            <person name="Morin E."/>
            <person name="Salamov A."/>
            <person name="Lipzen A."/>
            <person name="Mereny Z."/>
            <person name="Hegedus B."/>
            <person name="Baldrian P."/>
            <person name="Stursova M."/>
            <person name="Weitz H."/>
            <person name="Taylor A."/>
            <person name="Grigoriev I.V."/>
            <person name="Nagy L.G."/>
            <person name="Martin F."/>
            <person name="Kauserud H."/>
        </authorList>
    </citation>
    <scope>NUCLEOTIDE SEQUENCE</scope>
    <source>
        <strain evidence="6">CBHHK002</strain>
    </source>
</reference>
<dbReference type="GO" id="GO:0008104">
    <property type="term" value="P:intracellular protein localization"/>
    <property type="evidence" value="ECO:0007669"/>
    <property type="project" value="TreeGrafter"/>
</dbReference>
<dbReference type="PANTHER" id="PTHR47775:SF1">
    <property type="entry name" value="BUD SITE SELECTION PROTEIN 14"/>
    <property type="match status" value="1"/>
</dbReference>
<dbReference type="GO" id="GO:0007165">
    <property type="term" value="P:signal transduction"/>
    <property type="evidence" value="ECO:0007669"/>
    <property type="project" value="InterPro"/>
</dbReference>
<feature type="compositionally biased region" description="Low complexity" evidence="3">
    <location>
        <begin position="304"/>
        <end position="315"/>
    </location>
</feature>
<feature type="compositionally biased region" description="Polar residues" evidence="3">
    <location>
        <begin position="192"/>
        <end position="202"/>
    </location>
</feature>
<dbReference type="InterPro" id="IPR001452">
    <property type="entry name" value="SH3_domain"/>
</dbReference>
<dbReference type="Gene3D" id="2.30.30.40">
    <property type="entry name" value="SH3 Domains"/>
    <property type="match status" value="1"/>
</dbReference>
<dbReference type="PROSITE" id="PS50200">
    <property type="entry name" value="RA"/>
    <property type="match status" value="1"/>
</dbReference>
<dbReference type="EMBL" id="JARIHO010000020">
    <property type="protein sequence ID" value="KAJ7346501.1"/>
    <property type="molecule type" value="Genomic_DNA"/>
</dbReference>
<dbReference type="SUPFAM" id="SSF54236">
    <property type="entry name" value="Ubiquitin-like"/>
    <property type="match status" value="1"/>
</dbReference>
<dbReference type="GO" id="GO:0015630">
    <property type="term" value="C:microtubule cytoskeleton"/>
    <property type="evidence" value="ECO:0007669"/>
    <property type="project" value="TreeGrafter"/>
</dbReference>
<dbReference type="SUPFAM" id="SSF50044">
    <property type="entry name" value="SH3-domain"/>
    <property type="match status" value="1"/>
</dbReference>
<dbReference type="Pfam" id="PF00018">
    <property type="entry name" value="SH3_1"/>
    <property type="match status" value="1"/>
</dbReference>
<feature type="compositionally biased region" description="Polar residues" evidence="3">
    <location>
        <begin position="494"/>
        <end position="507"/>
    </location>
</feature>
<feature type="compositionally biased region" description="Basic and acidic residues" evidence="3">
    <location>
        <begin position="388"/>
        <end position="402"/>
    </location>
</feature>
<feature type="compositionally biased region" description="Low complexity" evidence="3">
    <location>
        <begin position="332"/>
        <end position="343"/>
    </location>
</feature>
<protein>
    <recommendedName>
        <fullName evidence="8">SH3 domain-containing protein</fullName>
    </recommendedName>
</protein>
<dbReference type="SMART" id="SM00326">
    <property type="entry name" value="SH3"/>
    <property type="match status" value="1"/>
</dbReference>
<feature type="region of interest" description="Disordered" evidence="3">
    <location>
        <begin position="1"/>
        <end position="71"/>
    </location>
</feature>
<accession>A0AAD6ZZM3</accession>
<feature type="compositionally biased region" description="Acidic residues" evidence="3">
    <location>
        <begin position="39"/>
        <end position="66"/>
    </location>
</feature>
<feature type="domain" description="Ras-associating" evidence="5">
    <location>
        <begin position="651"/>
        <end position="779"/>
    </location>
</feature>
<feature type="region of interest" description="Disordered" evidence="3">
    <location>
        <begin position="175"/>
        <end position="202"/>
    </location>
</feature>
<dbReference type="Gene3D" id="3.10.20.90">
    <property type="entry name" value="Phosphatidylinositol 3-kinase Catalytic Subunit, Chain A, domain 1"/>
    <property type="match status" value="1"/>
</dbReference>
<dbReference type="InterPro" id="IPR053039">
    <property type="entry name" value="Polarity_Bud-Selection_Reg"/>
</dbReference>
<name>A0AAD6ZZM3_9AGAR</name>
<dbReference type="Pfam" id="PF00788">
    <property type="entry name" value="RA"/>
    <property type="match status" value="1"/>
</dbReference>
<evidence type="ECO:0000256" key="1">
    <source>
        <dbReference type="ARBA" id="ARBA00022443"/>
    </source>
</evidence>
<evidence type="ECO:0000256" key="2">
    <source>
        <dbReference type="PROSITE-ProRule" id="PRU00192"/>
    </source>
</evidence>
<dbReference type="GO" id="GO:0030950">
    <property type="term" value="P:establishment or maintenance of actin cytoskeleton polarity"/>
    <property type="evidence" value="ECO:0007669"/>
    <property type="project" value="TreeGrafter"/>
</dbReference>
<keyword evidence="1 2" id="KW-0728">SH3 domain</keyword>
<feature type="compositionally biased region" description="Low complexity" evidence="3">
    <location>
        <begin position="625"/>
        <end position="635"/>
    </location>
</feature>
<feature type="compositionally biased region" description="Polar residues" evidence="3">
    <location>
        <begin position="1182"/>
        <end position="1192"/>
    </location>
</feature>
<feature type="region of interest" description="Disordered" evidence="3">
    <location>
        <begin position="944"/>
        <end position="973"/>
    </location>
</feature>
<dbReference type="InterPro" id="IPR000159">
    <property type="entry name" value="RA_dom"/>
</dbReference>
<evidence type="ECO:0000259" key="5">
    <source>
        <dbReference type="PROSITE" id="PS50200"/>
    </source>
</evidence>
<feature type="region of interest" description="Disordered" evidence="3">
    <location>
        <begin position="616"/>
        <end position="644"/>
    </location>
</feature>
<sequence>MQVDTRRPGRQDTFDLRDQIHADDGRVHAHAEAANYTSTDEEEHSVLEDDSDGEDHEEYMDDDDDGSSSLSIPNESIDFDLVYSLHSFAATVEGQANVVKGDSLFLMDDSNSYWWLVRVLKTQEVGYIPAENIETPFERLARLNKHRNVDLASATQSELQSDLNVSASRLRNTLAAGNTNSSSPLPPPNAPRTGNTVPNPLTQRRGLAFSHALSVHRYPPAVWNEEEWLIEREERRATIISERGGDPDAEFADYDDIDFEEEDEDAEWEIGGYEAEDRELADEMSMMRRMTEQAVAKEAQQAAKDAASVPPQQKMVPPPMEPDDGMQWEDGAAAARQAAVAARPEQPPLRAPRSIERLTPDLAELTETRKVTVTPSIVREPVSPNSAEVERERERERKRLREEEEDAARKRAKQVKPAEAKPAGTPMAAPVSSASIAKAAPSPNGGGGKLRKEREPVAASDDEKDGKKKKSGGVFGSLFGRNKSDKKDKGKNASIGSESELSVNNGRGSEESGRRPSNGGSVSADGMMSPTTATAMEQQQQQQAINLRNSTDPKRIQQMQQQRDQQGAPLAAASTLRQHDQQQQALYQEYLNRSPSSPPEPSYGLHSAALYMNSSSAPPSAFHTPPSGGRPRPGSLILTPSSSGDGVGVPDLSVIRVFAGPNLQTEATFKTVLLNASTTSADLVRQAVQRFRLDDTDPHDYFLTVKQVEGSSAVLRDTEHPLVVFEGLVENAPRVKRSSVGSVSSIVSNLSMHPAIKKLDMNDFTDDSAVKFYLNRRGGEESGDVSMDGADDTLIAETLDGESDPQSPARGQFLTVSTQGGGNVQPERFTSPSFRFPLQLVIYPGDLPDDMVFDPLTEAIVFKDTLRERGRPSVTSPGISQTMRRKVFVFPKNASVAEVIEIGLERFGIEEGVVDGGDEVEDKLSKRRSAVRVRYQLAIDTGNGQERELSPSSRVVDAFPRPPTYRTPQTQFPNKRRSIDSTQILGTMEDVNPDDPMFVLRRATSYRPSTSSHARHRVSAGLDELALAKQKFQRDSASSITSDPPEESKIRVVAPTSGLSRQEIIAAQREATRANQRAILSASTNSVRGMDVLLPGNAMIRSARYNTDEKMRYSYVQPDGESYDISDIVEEEWRDSDDKTDVLEGVLGRNKERVGEKLDRVLSKIQGGGRQQQPANAVPVSLRSNSPESQYSLDDAARSRSVTPGSAGLLSRTPIPPNVAREMASQSNGRSSPSVRPGTTTPTGAKSGPPLHPGLTSRRQESVTSLMSDDISGYATPMAPSSPESPLRTPTPKAERKRLLIPKDDFGVSHMMAVIELRGSVPRKTLPPLDPVDEMLFGRPVDLASLHPKIRDVYADAFKQMDDMDKMLDDYLMKNGRP</sequence>
<feature type="domain" description="SH3" evidence="4">
    <location>
        <begin position="77"/>
        <end position="138"/>
    </location>
</feature>
<feature type="compositionally biased region" description="Basic and acidic residues" evidence="3">
    <location>
        <begin position="1"/>
        <end position="31"/>
    </location>
</feature>
<dbReference type="PANTHER" id="PTHR47775">
    <property type="entry name" value="BUD SITE SELECTION PROTEIN 14"/>
    <property type="match status" value="1"/>
</dbReference>
<feature type="compositionally biased region" description="Polar residues" evidence="3">
    <location>
        <begin position="1224"/>
        <end position="1244"/>
    </location>
</feature>
<dbReference type="SMART" id="SM00314">
    <property type="entry name" value="RA"/>
    <property type="match status" value="1"/>
</dbReference>
<dbReference type="PROSITE" id="PS50002">
    <property type="entry name" value="SH3"/>
    <property type="match status" value="1"/>
</dbReference>
<organism evidence="6 7">
    <name type="scientific">Mycena albidolilacea</name>
    <dbReference type="NCBI Taxonomy" id="1033008"/>
    <lineage>
        <taxon>Eukaryota</taxon>
        <taxon>Fungi</taxon>
        <taxon>Dikarya</taxon>
        <taxon>Basidiomycota</taxon>
        <taxon>Agaricomycotina</taxon>
        <taxon>Agaricomycetes</taxon>
        <taxon>Agaricomycetidae</taxon>
        <taxon>Agaricales</taxon>
        <taxon>Marasmiineae</taxon>
        <taxon>Mycenaceae</taxon>
        <taxon>Mycena</taxon>
    </lineage>
</organism>
<evidence type="ECO:0000256" key="3">
    <source>
        <dbReference type="SAM" id="MobiDB-lite"/>
    </source>
</evidence>